<comment type="similarity">
    <text evidence="8">Belongs to the insect chemoreceptor superfamily. Gustatory receptor (GR) family.</text>
</comment>
<evidence type="ECO:0000256" key="7">
    <source>
        <dbReference type="ARBA" id="ARBA00023224"/>
    </source>
</evidence>
<dbReference type="PANTHER" id="PTHR21143">
    <property type="entry name" value="INVERTEBRATE GUSTATORY RECEPTOR"/>
    <property type="match status" value="1"/>
</dbReference>
<dbReference type="AlphaFoldDB" id="A0A7R9P5C5"/>
<keyword evidence="4 8" id="KW-1133">Transmembrane helix</keyword>
<keyword evidence="5 8" id="KW-0472">Membrane</keyword>
<evidence type="ECO:0000256" key="3">
    <source>
        <dbReference type="ARBA" id="ARBA00022692"/>
    </source>
</evidence>
<keyword evidence="3 8" id="KW-0812">Transmembrane</keyword>
<name>A0A7R9P5C5_TIMCA</name>
<dbReference type="GO" id="GO:0050909">
    <property type="term" value="P:sensory perception of taste"/>
    <property type="evidence" value="ECO:0007669"/>
    <property type="project" value="InterPro"/>
</dbReference>
<dbReference type="GO" id="GO:0043025">
    <property type="term" value="C:neuronal cell body"/>
    <property type="evidence" value="ECO:0007669"/>
    <property type="project" value="TreeGrafter"/>
</dbReference>
<sequence length="543" mass="62676">MTANRTGSLMRAMVYHTQDPVVEHEIELFMMQLLHRKVTFTAFDFLPIDFTLLYSANRTGSLIHAIRCPIRDSVVDNEIEIFMMQLLHRKVTFTAFDFLPIDCTLLYSANRTGSLMPAMIELFMMQLLHRKVTFTAFDFLPIDFTLLYSANRTGSLIHAIRCPIQDSVVDNEIEMFMMQLLHRKVTFTALDFLPIDCTLLYSIELFMMQLLHRKVTFTAFDFLPIDFTLLYSANRTGSLIHAIRCPIQDSVVDNEIEMFMMQLLHRKVTFTAFDLLPIDCTLLYSRDRQGKEGLRLATWNLNRFRTAVDRVPSRQSVEGSAQSVVPVGEWRLELVLWCWSLCCSSSRVSVINSKIEEMFLLDGIAKKIDIPQKVIHHIRVPSLASTGINFDQDLREKIKLYRSIHDNLCDVCELVNQIFSIQLLLISAALFSDANRTGSLMPAMAYSNQDPVVKHEIELFMMQLLHRKVTFTAFDFIPIDFTLLYSFFGAVTTYLVILIQFHIMNNTKYDNIISSSIEEHGKSSILDPDFKQEDHPYRLSETA</sequence>
<dbReference type="InterPro" id="IPR013604">
    <property type="entry name" value="7TM_chemorcpt"/>
</dbReference>
<dbReference type="EMBL" id="OE180006">
    <property type="protein sequence ID" value="CAD7570327.1"/>
    <property type="molecule type" value="Genomic_DNA"/>
</dbReference>
<evidence type="ECO:0000256" key="1">
    <source>
        <dbReference type="ARBA" id="ARBA00004651"/>
    </source>
</evidence>
<reference evidence="9" key="1">
    <citation type="submission" date="2020-11" db="EMBL/GenBank/DDBJ databases">
        <authorList>
            <person name="Tran Van P."/>
        </authorList>
    </citation>
    <scope>NUCLEOTIDE SEQUENCE</scope>
</reference>
<keyword evidence="2 8" id="KW-1003">Cell membrane</keyword>
<evidence type="ECO:0000256" key="2">
    <source>
        <dbReference type="ARBA" id="ARBA00022475"/>
    </source>
</evidence>
<evidence type="ECO:0000256" key="4">
    <source>
        <dbReference type="ARBA" id="ARBA00022989"/>
    </source>
</evidence>
<dbReference type="GO" id="GO:0030424">
    <property type="term" value="C:axon"/>
    <property type="evidence" value="ECO:0007669"/>
    <property type="project" value="TreeGrafter"/>
</dbReference>
<evidence type="ECO:0000256" key="5">
    <source>
        <dbReference type="ARBA" id="ARBA00023136"/>
    </source>
</evidence>
<dbReference type="GO" id="GO:0007635">
    <property type="term" value="P:chemosensory behavior"/>
    <property type="evidence" value="ECO:0007669"/>
    <property type="project" value="TreeGrafter"/>
</dbReference>
<evidence type="ECO:0000256" key="6">
    <source>
        <dbReference type="ARBA" id="ARBA00023170"/>
    </source>
</evidence>
<proteinExistence type="inferred from homology"/>
<keyword evidence="6 8" id="KW-0675">Receptor</keyword>
<dbReference type="PANTHER" id="PTHR21143:SF133">
    <property type="entry name" value="GUSTATORY AND PHEROMONE RECEPTOR 32A-RELATED"/>
    <property type="match status" value="1"/>
</dbReference>
<dbReference type="GO" id="GO:0030425">
    <property type="term" value="C:dendrite"/>
    <property type="evidence" value="ECO:0007669"/>
    <property type="project" value="TreeGrafter"/>
</dbReference>
<feature type="transmembrane region" description="Helical" evidence="8">
    <location>
        <begin position="483"/>
        <end position="503"/>
    </location>
</feature>
<evidence type="ECO:0000313" key="9">
    <source>
        <dbReference type="EMBL" id="CAD7570327.1"/>
    </source>
</evidence>
<evidence type="ECO:0000256" key="8">
    <source>
        <dbReference type="RuleBase" id="RU363108"/>
    </source>
</evidence>
<accession>A0A7R9P5C5</accession>
<keyword evidence="7 8" id="KW-0807">Transducer</keyword>
<dbReference type="Pfam" id="PF08395">
    <property type="entry name" value="7tm_7"/>
    <property type="match status" value="5"/>
</dbReference>
<dbReference type="GO" id="GO:0008049">
    <property type="term" value="P:male courtship behavior"/>
    <property type="evidence" value="ECO:0007669"/>
    <property type="project" value="TreeGrafter"/>
</dbReference>
<comment type="function">
    <text evidence="8">Gustatory receptor which mediates acceptance or avoidance behavior, depending on its substrates.</text>
</comment>
<dbReference type="GO" id="GO:0005886">
    <property type="term" value="C:plasma membrane"/>
    <property type="evidence" value="ECO:0007669"/>
    <property type="project" value="UniProtKB-SubCell"/>
</dbReference>
<protein>
    <recommendedName>
        <fullName evidence="8">Gustatory receptor</fullName>
    </recommendedName>
</protein>
<comment type="caution">
    <text evidence="8">Lacks conserved residue(s) required for the propagation of feature annotation.</text>
</comment>
<comment type="subcellular location">
    <subcellularLocation>
        <location evidence="1 8">Cell membrane</location>
        <topology evidence="1 8">Multi-pass membrane protein</topology>
    </subcellularLocation>
</comment>
<gene>
    <name evidence="9" type="ORF">TCMB3V08_LOCUS3032</name>
</gene>
<organism evidence="9">
    <name type="scientific">Timema californicum</name>
    <name type="common">California timema</name>
    <name type="synonym">Walking stick</name>
    <dbReference type="NCBI Taxonomy" id="61474"/>
    <lineage>
        <taxon>Eukaryota</taxon>
        <taxon>Metazoa</taxon>
        <taxon>Ecdysozoa</taxon>
        <taxon>Arthropoda</taxon>
        <taxon>Hexapoda</taxon>
        <taxon>Insecta</taxon>
        <taxon>Pterygota</taxon>
        <taxon>Neoptera</taxon>
        <taxon>Polyneoptera</taxon>
        <taxon>Phasmatodea</taxon>
        <taxon>Timematodea</taxon>
        <taxon>Timematoidea</taxon>
        <taxon>Timematidae</taxon>
        <taxon>Timema</taxon>
    </lineage>
</organism>
<dbReference type="GO" id="GO:0007165">
    <property type="term" value="P:signal transduction"/>
    <property type="evidence" value="ECO:0007669"/>
    <property type="project" value="UniProtKB-KW"/>
</dbReference>